<proteinExistence type="predicted"/>
<evidence type="ECO:0000313" key="2">
    <source>
        <dbReference type="Proteomes" id="UP001164539"/>
    </source>
</evidence>
<accession>A0ACC1WR35</accession>
<name>A0ACC1WR35_MELAZ</name>
<evidence type="ECO:0000313" key="1">
    <source>
        <dbReference type="EMBL" id="KAJ4700849.1"/>
    </source>
</evidence>
<keyword evidence="2" id="KW-1185">Reference proteome</keyword>
<gene>
    <name evidence="1" type="ORF">OWV82_024171</name>
</gene>
<comment type="caution">
    <text evidence="1">The sequence shown here is derived from an EMBL/GenBank/DDBJ whole genome shotgun (WGS) entry which is preliminary data.</text>
</comment>
<reference evidence="1 2" key="1">
    <citation type="journal article" date="2023" name="Science">
        <title>Complex scaffold remodeling in plant triterpene biosynthesis.</title>
        <authorList>
            <person name="De La Pena R."/>
            <person name="Hodgson H."/>
            <person name="Liu J.C."/>
            <person name="Stephenson M.J."/>
            <person name="Martin A.C."/>
            <person name="Owen C."/>
            <person name="Harkess A."/>
            <person name="Leebens-Mack J."/>
            <person name="Jimenez L.E."/>
            <person name="Osbourn A."/>
            <person name="Sattely E.S."/>
        </authorList>
    </citation>
    <scope>NUCLEOTIDE SEQUENCE [LARGE SCALE GENOMIC DNA]</scope>
    <source>
        <strain evidence="2">cv. JPN11</strain>
        <tissue evidence="1">Leaf</tissue>
    </source>
</reference>
<dbReference type="Proteomes" id="UP001164539">
    <property type="component" value="Chromosome 14"/>
</dbReference>
<protein>
    <submittedName>
        <fullName evidence="1">Basic blue protein</fullName>
    </submittedName>
</protein>
<sequence>MSQGRGCAGQAAVAIAALLMCLLVYVDGAAYTVGDSGGWSFNAGSWAKGKRFRAGDTLIFNYDSTIHNVVAVNKASYDSCATPAGANVNVYSSGKDRVKLVKGQNFFICGSAGHCQSGMKIAINAA</sequence>
<dbReference type="EMBL" id="CM051407">
    <property type="protein sequence ID" value="KAJ4700849.1"/>
    <property type="molecule type" value="Genomic_DNA"/>
</dbReference>
<organism evidence="1 2">
    <name type="scientific">Melia azedarach</name>
    <name type="common">Chinaberry tree</name>
    <dbReference type="NCBI Taxonomy" id="155640"/>
    <lineage>
        <taxon>Eukaryota</taxon>
        <taxon>Viridiplantae</taxon>
        <taxon>Streptophyta</taxon>
        <taxon>Embryophyta</taxon>
        <taxon>Tracheophyta</taxon>
        <taxon>Spermatophyta</taxon>
        <taxon>Magnoliopsida</taxon>
        <taxon>eudicotyledons</taxon>
        <taxon>Gunneridae</taxon>
        <taxon>Pentapetalae</taxon>
        <taxon>rosids</taxon>
        <taxon>malvids</taxon>
        <taxon>Sapindales</taxon>
        <taxon>Meliaceae</taxon>
        <taxon>Melia</taxon>
    </lineage>
</organism>